<dbReference type="EMBL" id="BARW01001515">
    <property type="protein sequence ID" value="GAI60635.1"/>
    <property type="molecule type" value="Genomic_DNA"/>
</dbReference>
<dbReference type="GO" id="GO:0005634">
    <property type="term" value="C:nucleus"/>
    <property type="evidence" value="ECO:0007669"/>
    <property type="project" value="TreeGrafter"/>
</dbReference>
<comment type="caution">
    <text evidence="3">The sequence shown here is derived from an EMBL/GenBank/DDBJ whole genome shotgun (WGS) entry which is preliminary data.</text>
</comment>
<dbReference type="Gene3D" id="3.40.50.300">
    <property type="entry name" value="P-loop containing nucleotide triphosphate hydrolases"/>
    <property type="match status" value="1"/>
</dbReference>
<accession>X1RBV5</accession>
<evidence type="ECO:0000256" key="1">
    <source>
        <dbReference type="ARBA" id="ARBA00022741"/>
    </source>
</evidence>
<dbReference type="GO" id="GO:1990131">
    <property type="term" value="C:Gtr1-Gtr2 GTPase complex"/>
    <property type="evidence" value="ECO:0007669"/>
    <property type="project" value="TreeGrafter"/>
</dbReference>
<proteinExistence type="predicted"/>
<dbReference type="GO" id="GO:0010507">
    <property type="term" value="P:negative regulation of autophagy"/>
    <property type="evidence" value="ECO:0007669"/>
    <property type="project" value="TreeGrafter"/>
</dbReference>
<sequence length="414" mass="46953">MSSDISKVLNVFSKFLDPKVVKIGKLKTIEEIKKLPIYSYKFLTKSEAKVLKDILDISNIEEASKLDKENPFESLNNIGSTKDPIKAAEIQDELSDKIVALNEKYPELEESLKKAIVISSIITRVVDEGDSFEKAAQKVIIIGLDNAGKTAILNKFGGRLGINDLANLKPTKGVDRRFIKTENSELDLYVWDMGGQAQYRDKYIQNPEQYFLQIDLLIYVIDVQDSSRFVESFEYFEQILKILTLIEEEPFILIYIHKCDPDLKHDPETLLKIELLKENLNQLLTQHGFDYEAYLTSIFSLISTEPKFSKYIKEVMSSTDSLTNPTLKKVEGLGKTLEETMNAVIRLSESLSKQLSELDNRLRVIESGAFQMAQSGIPIGIANPNVASENPADSRSTVLNELKQLFEKKRKLNL</sequence>
<dbReference type="PANTHER" id="PTHR11259:SF2">
    <property type="entry name" value="GH16429P"/>
    <property type="match status" value="1"/>
</dbReference>
<dbReference type="SMART" id="SM00177">
    <property type="entry name" value="ARF"/>
    <property type="match status" value="1"/>
</dbReference>
<dbReference type="PRINTS" id="PR00449">
    <property type="entry name" value="RASTRNSFRMNG"/>
</dbReference>
<dbReference type="SUPFAM" id="SSF52540">
    <property type="entry name" value="P-loop containing nucleoside triphosphate hydrolases"/>
    <property type="match status" value="1"/>
</dbReference>
<dbReference type="PROSITE" id="PS51417">
    <property type="entry name" value="ARF"/>
    <property type="match status" value="1"/>
</dbReference>
<dbReference type="GO" id="GO:0003924">
    <property type="term" value="F:GTPase activity"/>
    <property type="evidence" value="ECO:0007669"/>
    <property type="project" value="TreeGrafter"/>
</dbReference>
<name>X1RBV5_9ZZZZ</name>
<dbReference type="GO" id="GO:0009267">
    <property type="term" value="P:cellular response to starvation"/>
    <property type="evidence" value="ECO:0007669"/>
    <property type="project" value="TreeGrafter"/>
</dbReference>
<dbReference type="Pfam" id="PF04670">
    <property type="entry name" value="Gtr1_RagA"/>
    <property type="match status" value="1"/>
</dbReference>
<evidence type="ECO:0008006" key="4">
    <source>
        <dbReference type="Google" id="ProtNLM"/>
    </source>
</evidence>
<keyword evidence="1" id="KW-0547">Nucleotide-binding</keyword>
<gene>
    <name evidence="3" type="ORF">S12H4_04778</name>
</gene>
<dbReference type="GO" id="GO:1904263">
    <property type="term" value="P:positive regulation of TORC1 signaling"/>
    <property type="evidence" value="ECO:0007669"/>
    <property type="project" value="TreeGrafter"/>
</dbReference>
<dbReference type="GO" id="GO:0005525">
    <property type="term" value="F:GTP binding"/>
    <property type="evidence" value="ECO:0007669"/>
    <property type="project" value="UniProtKB-KW"/>
</dbReference>
<dbReference type="AlphaFoldDB" id="X1RBV5"/>
<evidence type="ECO:0000313" key="3">
    <source>
        <dbReference type="EMBL" id="GAI60635.1"/>
    </source>
</evidence>
<dbReference type="InterPro" id="IPR027417">
    <property type="entry name" value="P-loop_NTPase"/>
</dbReference>
<dbReference type="GO" id="GO:0005764">
    <property type="term" value="C:lysosome"/>
    <property type="evidence" value="ECO:0007669"/>
    <property type="project" value="TreeGrafter"/>
</dbReference>
<dbReference type="PANTHER" id="PTHR11259">
    <property type="entry name" value="RAS-RELATED GTP BINDING RAG/GTR YEAST"/>
    <property type="match status" value="1"/>
</dbReference>
<evidence type="ECO:0000256" key="2">
    <source>
        <dbReference type="ARBA" id="ARBA00023134"/>
    </source>
</evidence>
<protein>
    <recommendedName>
        <fullName evidence="4">G domain-containing protein</fullName>
    </recommendedName>
</protein>
<keyword evidence="2" id="KW-0342">GTP-binding</keyword>
<dbReference type="InterPro" id="IPR006762">
    <property type="entry name" value="Gtr1_RagA"/>
</dbReference>
<organism evidence="3">
    <name type="scientific">marine sediment metagenome</name>
    <dbReference type="NCBI Taxonomy" id="412755"/>
    <lineage>
        <taxon>unclassified sequences</taxon>
        <taxon>metagenomes</taxon>
        <taxon>ecological metagenomes</taxon>
    </lineage>
</organism>
<reference evidence="3" key="1">
    <citation type="journal article" date="2014" name="Front. Microbiol.">
        <title>High frequency of phylogenetically diverse reductive dehalogenase-homologous genes in deep subseafloor sedimentary metagenomes.</title>
        <authorList>
            <person name="Kawai M."/>
            <person name="Futagami T."/>
            <person name="Toyoda A."/>
            <person name="Takaki Y."/>
            <person name="Nishi S."/>
            <person name="Hori S."/>
            <person name="Arai W."/>
            <person name="Tsubouchi T."/>
            <person name="Morono Y."/>
            <person name="Uchiyama I."/>
            <person name="Ito T."/>
            <person name="Fujiyama A."/>
            <person name="Inagaki F."/>
            <person name="Takami H."/>
        </authorList>
    </citation>
    <scope>NUCLEOTIDE SEQUENCE</scope>
    <source>
        <strain evidence="3">Expedition CK06-06</strain>
    </source>
</reference>